<accession>A0A916Z4A2</accession>
<dbReference type="Gene3D" id="3.40.50.300">
    <property type="entry name" value="P-loop containing nucleotide triphosphate hydrolases"/>
    <property type="match status" value="1"/>
</dbReference>
<keyword evidence="1" id="KW-0808">Transferase</keyword>
<dbReference type="GO" id="GO:0016301">
    <property type="term" value="F:kinase activity"/>
    <property type="evidence" value="ECO:0007669"/>
    <property type="project" value="UniProtKB-KW"/>
</dbReference>
<comment type="caution">
    <text evidence="1">The sequence shown here is derived from an EMBL/GenBank/DDBJ whole genome shotgun (WGS) entry which is preliminary data.</text>
</comment>
<dbReference type="RefSeq" id="WP_188993465.1">
    <property type="nucleotide sequence ID" value="NZ_BMHP01000002.1"/>
</dbReference>
<evidence type="ECO:0000313" key="2">
    <source>
        <dbReference type="Proteomes" id="UP000612456"/>
    </source>
</evidence>
<evidence type="ECO:0000313" key="1">
    <source>
        <dbReference type="EMBL" id="GGD76105.1"/>
    </source>
</evidence>
<gene>
    <name evidence="1" type="ORF">GCM10010911_37670</name>
</gene>
<reference evidence="1" key="2">
    <citation type="submission" date="2020-09" db="EMBL/GenBank/DDBJ databases">
        <authorList>
            <person name="Sun Q."/>
            <person name="Zhou Y."/>
        </authorList>
    </citation>
    <scope>NUCLEOTIDE SEQUENCE</scope>
    <source>
        <strain evidence="1">CGMCC 1.15178</strain>
    </source>
</reference>
<dbReference type="InterPro" id="IPR027417">
    <property type="entry name" value="P-loop_NTPase"/>
</dbReference>
<name>A0A916Z4A2_9BACL</name>
<sequence>MVTAAKTYYTAFGMRLTSEIPLPELTRSMHDTKDNDAEFVYGDLSFVWNEERDAHRHFCVCEEGRILFYIPATAVFSIEAGRKVTIHPMDGADEKKIRVYLLGSCMGALLFQRHMLPLHGSAVVIDDKAYAFVGESGAGKSTLAAAFLSKGYSLLTDDVIALSFTDAGVPYVAPAYPQQKLWQESIDGLGMESGSFVPLYEELSKFAVPVAAKFHTKPVVLGGVIELVRTEGEQWDIQPITKLNRFPLLFQHTYRNHFVSLLHLEQWHFAGMANIARHCEIFQLRRPTAGFTAQQLASQIIQLVNNKLEFANKI</sequence>
<dbReference type="EMBL" id="BMHP01000002">
    <property type="protein sequence ID" value="GGD76105.1"/>
    <property type="molecule type" value="Genomic_DNA"/>
</dbReference>
<organism evidence="1 2">
    <name type="scientific">Paenibacillus nasutitermitis</name>
    <dbReference type="NCBI Taxonomy" id="1652958"/>
    <lineage>
        <taxon>Bacteria</taxon>
        <taxon>Bacillati</taxon>
        <taxon>Bacillota</taxon>
        <taxon>Bacilli</taxon>
        <taxon>Bacillales</taxon>
        <taxon>Paenibacillaceae</taxon>
        <taxon>Paenibacillus</taxon>
    </lineage>
</organism>
<dbReference type="Proteomes" id="UP000612456">
    <property type="component" value="Unassembled WGS sequence"/>
</dbReference>
<protein>
    <submittedName>
        <fullName evidence="1">HPr kinase</fullName>
    </submittedName>
</protein>
<dbReference type="AlphaFoldDB" id="A0A916Z4A2"/>
<keyword evidence="2" id="KW-1185">Reference proteome</keyword>
<reference evidence="1" key="1">
    <citation type="journal article" date="2014" name="Int. J. Syst. Evol. Microbiol.">
        <title>Complete genome sequence of Corynebacterium casei LMG S-19264T (=DSM 44701T), isolated from a smear-ripened cheese.</title>
        <authorList>
            <consortium name="US DOE Joint Genome Institute (JGI-PGF)"/>
            <person name="Walter F."/>
            <person name="Albersmeier A."/>
            <person name="Kalinowski J."/>
            <person name="Ruckert C."/>
        </authorList>
    </citation>
    <scope>NUCLEOTIDE SEQUENCE</scope>
    <source>
        <strain evidence="1">CGMCC 1.15178</strain>
    </source>
</reference>
<keyword evidence="1" id="KW-0418">Kinase</keyword>
<dbReference type="SUPFAM" id="SSF53795">
    <property type="entry name" value="PEP carboxykinase-like"/>
    <property type="match status" value="1"/>
</dbReference>
<proteinExistence type="predicted"/>